<dbReference type="UniPathway" id="UPA00078">
    <property type="reaction ID" value="UER00161"/>
</dbReference>
<feature type="binding site" evidence="8">
    <location>
        <position position="17"/>
    </location>
    <ligand>
        <name>Mg(2+)</name>
        <dbReference type="ChEBI" id="CHEBI:18420"/>
    </ligand>
</feature>
<evidence type="ECO:0000256" key="5">
    <source>
        <dbReference type="ARBA" id="ARBA00022756"/>
    </source>
</evidence>
<gene>
    <name evidence="8 9" type="primary">bioD</name>
    <name evidence="9" type="ORF">AUT07_00276</name>
</gene>
<feature type="binding site" evidence="8">
    <location>
        <position position="55"/>
    </location>
    <ligand>
        <name>Mg(2+)</name>
        <dbReference type="ChEBI" id="CHEBI:18420"/>
    </ligand>
</feature>
<dbReference type="PANTHER" id="PTHR43210">
    <property type="entry name" value="DETHIOBIOTIN SYNTHETASE"/>
    <property type="match status" value="1"/>
</dbReference>
<dbReference type="InterPro" id="IPR027417">
    <property type="entry name" value="P-loop_NTPase"/>
</dbReference>
<dbReference type="EC" id="6.3.3.3" evidence="8"/>
<sequence>MNKCFFITGTDTNVGKTIVSCAILQAANAYGYKTAGYKPVASGSEQLNIELRNLDAQLLKKNSSVKLNYNDVNPIVFTQATSPHIASELTGKIINWSLMCDGLHKLKKLADLIIIEGIGGWYTILYSSYTMADWVIKHQLPIILTIGIKLGCINHAILTTKAIIRSGLTLAGWIANEVILPNQYQQNYLKTLYQQIPAPCLGIIPHLPHWKTNFIGNFIKLDKIII</sequence>
<feature type="binding site" evidence="8">
    <location>
        <position position="42"/>
    </location>
    <ligand>
        <name>substrate</name>
    </ligand>
</feature>
<dbReference type="GO" id="GO:0005524">
    <property type="term" value="F:ATP binding"/>
    <property type="evidence" value="ECO:0007669"/>
    <property type="project" value="UniProtKB-UniRule"/>
</dbReference>
<dbReference type="STRING" id="634113.AUT07_00276"/>
<evidence type="ECO:0000256" key="4">
    <source>
        <dbReference type="ARBA" id="ARBA00022741"/>
    </source>
</evidence>
<dbReference type="FunFam" id="3.40.50.300:FF:000292">
    <property type="entry name" value="ATP-dependent dethiobiotin synthetase BioD"/>
    <property type="match status" value="1"/>
</dbReference>
<evidence type="ECO:0000313" key="10">
    <source>
        <dbReference type="Proteomes" id="UP000069926"/>
    </source>
</evidence>
<dbReference type="EMBL" id="CP013920">
    <property type="protein sequence ID" value="AMA64858.1"/>
    <property type="molecule type" value="Genomic_DNA"/>
</dbReference>
<keyword evidence="10" id="KW-1185">Reference proteome</keyword>
<evidence type="ECO:0000256" key="2">
    <source>
        <dbReference type="ARBA" id="ARBA00022598"/>
    </source>
</evidence>
<dbReference type="KEGG" id="asy:AUT07_00276"/>
<comment type="catalytic activity">
    <reaction evidence="8">
        <text>(7R,8S)-7,8-diammoniononanoate + CO2 + ATP = (4R,5S)-dethiobiotin + ADP + phosphate + 3 H(+)</text>
        <dbReference type="Rhea" id="RHEA:15805"/>
        <dbReference type="ChEBI" id="CHEBI:15378"/>
        <dbReference type="ChEBI" id="CHEBI:16526"/>
        <dbReference type="ChEBI" id="CHEBI:30616"/>
        <dbReference type="ChEBI" id="CHEBI:43474"/>
        <dbReference type="ChEBI" id="CHEBI:149469"/>
        <dbReference type="ChEBI" id="CHEBI:149473"/>
        <dbReference type="ChEBI" id="CHEBI:456216"/>
        <dbReference type="EC" id="6.3.3.3"/>
    </reaction>
</comment>
<feature type="binding site" evidence="8">
    <location>
        <begin position="176"/>
        <end position="177"/>
    </location>
    <ligand>
        <name>ATP</name>
        <dbReference type="ChEBI" id="CHEBI:30616"/>
    </ligand>
</feature>
<dbReference type="PANTHER" id="PTHR43210:SF5">
    <property type="entry name" value="DETHIOBIOTIN SYNTHETASE"/>
    <property type="match status" value="1"/>
</dbReference>
<comment type="cofactor">
    <cofactor evidence="8">
        <name>Mg(2+)</name>
        <dbReference type="ChEBI" id="CHEBI:18420"/>
    </cofactor>
</comment>
<evidence type="ECO:0000256" key="3">
    <source>
        <dbReference type="ARBA" id="ARBA00022723"/>
    </source>
</evidence>
<protein>
    <recommendedName>
        <fullName evidence="8">ATP-dependent dethiobiotin synthetase BioD</fullName>
        <ecNumber evidence="8">6.3.3.3</ecNumber>
    </recommendedName>
    <alternativeName>
        <fullName evidence="8">DTB synthetase</fullName>
        <shortName evidence="8">DTBS</shortName>
    </alternativeName>
    <alternativeName>
        <fullName evidence="8">Dethiobiotin synthase</fullName>
    </alternativeName>
</protein>
<evidence type="ECO:0000256" key="1">
    <source>
        <dbReference type="ARBA" id="ARBA00022490"/>
    </source>
</evidence>
<evidence type="ECO:0000256" key="6">
    <source>
        <dbReference type="ARBA" id="ARBA00022840"/>
    </source>
</evidence>
<feature type="binding site" evidence="8">
    <location>
        <begin position="205"/>
        <end position="207"/>
    </location>
    <ligand>
        <name>ATP</name>
        <dbReference type="ChEBI" id="CHEBI:30616"/>
    </ligand>
</feature>
<name>A0A109Q7E5_9GAMM</name>
<dbReference type="HAMAP" id="MF_00336">
    <property type="entry name" value="BioD"/>
    <property type="match status" value="1"/>
</dbReference>
<dbReference type="GO" id="GO:0009102">
    <property type="term" value="P:biotin biosynthetic process"/>
    <property type="evidence" value="ECO:0007669"/>
    <property type="project" value="UniProtKB-UniRule"/>
</dbReference>
<feature type="binding site" evidence="8">
    <location>
        <begin position="13"/>
        <end position="18"/>
    </location>
    <ligand>
        <name>ATP</name>
        <dbReference type="ChEBI" id="CHEBI:30616"/>
    </ligand>
</feature>
<evidence type="ECO:0000256" key="7">
    <source>
        <dbReference type="ARBA" id="ARBA00022842"/>
    </source>
</evidence>
<dbReference type="GO" id="GO:0000287">
    <property type="term" value="F:magnesium ion binding"/>
    <property type="evidence" value="ECO:0007669"/>
    <property type="project" value="UniProtKB-UniRule"/>
</dbReference>
<keyword evidence="4 8" id="KW-0547">Nucleotide-binding</keyword>
<comment type="similarity">
    <text evidence="8">Belongs to the dethiobiotin synthetase family.</text>
</comment>
<feature type="binding site" evidence="8">
    <location>
        <begin position="116"/>
        <end position="119"/>
    </location>
    <ligand>
        <name>ATP</name>
        <dbReference type="ChEBI" id="CHEBI:30616"/>
    </ligand>
</feature>
<dbReference type="GO" id="GO:0042803">
    <property type="term" value="F:protein homodimerization activity"/>
    <property type="evidence" value="ECO:0007669"/>
    <property type="project" value="UniProtKB-ARBA"/>
</dbReference>
<reference evidence="9 10" key="1">
    <citation type="submission" date="2016-01" db="EMBL/GenBank/DDBJ databases">
        <title>Genome sequence of Ca. Arsenophonus lipopteni, the exclusive symbiont of a blood sucking fly Lipoptena cervi (Diptera: Hippoboscidae).</title>
        <authorList>
            <person name="Novakova E."/>
            <person name="Hypsa V."/>
            <person name="Nguyen P."/>
            <person name="Husnik F."/>
            <person name="Darby A.C."/>
        </authorList>
    </citation>
    <scope>NUCLEOTIDE SEQUENCE [LARGE SCALE GENOMIC DNA]</scope>
    <source>
        <strain evidence="9 10">CB</strain>
    </source>
</reference>
<comment type="function">
    <text evidence="8">Catalyzes a mechanistically unusual reaction, the ATP-dependent insertion of CO2 between the N7 and N8 nitrogen atoms of 7,8-diaminopelargonic acid (DAPA, also called 7,8-diammoniononanoate) to form a ureido ring.</text>
</comment>
<accession>A0A109Q7E5</accession>
<comment type="subcellular location">
    <subcellularLocation>
        <location evidence="8">Cytoplasm</location>
    </subcellularLocation>
</comment>
<dbReference type="Gene3D" id="3.40.50.300">
    <property type="entry name" value="P-loop containing nucleotide triphosphate hydrolases"/>
    <property type="match status" value="1"/>
</dbReference>
<dbReference type="GO" id="GO:0005829">
    <property type="term" value="C:cytosol"/>
    <property type="evidence" value="ECO:0007669"/>
    <property type="project" value="TreeGrafter"/>
</dbReference>
<keyword evidence="2 8" id="KW-0436">Ligase</keyword>
<dbReference type="CDD" id="cd03109">
    <property type="entry name" value="DTBS"/>
    <property type="match status" value="1"/>
</dbReference>
<dbReference type="Pfam" id="PF13500">
    <property type="entry name" value="AAA_26"/>
    <property type="match status" value="1"/>
</dbReference>
<feature type="active site" evidence="8">
    <location>
        <position position="38"/>
    </location>
</feature>
<keyword evidence="6 8" id="KW-0067">ATP-binding</keyword>
<dbReference type="NCBIfam" id="TIGR00347">
    <property type="entry name" value="bioD"/>
    <property type="match status" value="1"/>
</dbReference>
<proteinExistence type="inferred from homology"/>
<evidence type="ECO:0000313" key="9">
    <source>
        <dbReference type="EMBL" id="AMA64858.1"/>
    </source>
</evidence>
<dbReference type="OrthoDB" id="9802097at2"/>
<keyword evidence="7 8" id="KW-0460">Magnesium</keyword>
<dbReference type="PATRIC" id="fig|634113.3.peg.267"/>
<evidence type="ECO:0000256" key="8">
    <source>
        <dbReference type="HAMAP-Rule" id="MF_00336"/>
    </source>
</evidence>
<comment type="caution">
    <text evidence="8">Lacks conserved residue(s) required for the propagation of feature annotation.</text>
</comment>
<feature type="binding site" evidence="8">
    <location>
        <position position="116"/>
    </location>
    <ligand>
        <name>Mg(2+)</name>
        <dbReference type="ChEBI" id="CHEBI:18420"/>
    </ligand>
</feature>
<dbReference type="GO" id="GO:0004141">
    <property type="term" value="F:dethiobiotin synthase activity"/>
    <property type="evidence" value="ECO:0007669"/>
    <property type="project" value="UniProtKB-UniRule"/>
</dbReference>
<dbReference type="RefSeq" id="WP_066283185.1">
    <property type="nucleotide sequence ID" value="NZ_CP013920.1"/>
</dbReference>
<dbReference type="PIRSF" id="PIRSF006755">
    <property type="entry name" value="DTB_synth"/>
    <property type="match status" value="1"/>
</dbReference>
<dbReference type="Proteomes" id="UP000069926">
    <property type="component" value="Chromosome"/>
</dbReference>
<keyword evidence="1 8" id="KW-0963">Cytoplasm</keyword>
<feature type="binding site" evidence="8">
    <location>
        <position position="55"/>
    </location>
    <ligand>
        <name>ATP</name>
        <dbReference type="ChEBI" id="CHEBI:30616"/>
    </ligand>
</feature>
<dbReference type="InterPro" id="IPR004472">
    <property type="entry name" value="DTB_synth_BioD"/>
</dbReference>
<organism evidence="9 10">
    <name type="scientific">Candidatus Arsenophonus lipoptenae</name>
    <dbReference type="NCBI Taxonomy" id="634113"/>
    <lineage>
        <taxon>Bacteria</taxon>
        <taxon>Pseudomonadati</taxon>
        <taxon>Pseudomonadota</taxon>
        <taxon>Gammaproteobacteria</taxon>
        <taxon>Enterobacterales</taxon>
        <taxon>Morganellaceae</taxon>
        <taxon>Arsenophonus</taxon>
    </lineage>
</organism>
<dbReference type="AlphaFoldDB" id="A0A109Q7E5"/>
<comment type="pathway">
    <text evidence="8">Cofactor biosynthesis; biotin biosynthesis; biotin from 7,8-diaminononanoate: step 1/2.</text>
</comment>
<dbReference type="SUPFAM" id="SSF52540">
    <property type="entry name" value="P-loop containing nucleoside triphosphate hydrolases"/>
    <property type="match status" value="1"/>
</dbReference>
<keyword evidence="5 8" id="KW-0093">Biotin biosynthesis</keyword>
<comment type="subunit">
    <text evidence="8">Homodimer.</text>
</comment>
<keyword evidence="3 8" id="KW-0479">Metal-binding</keyword>